<keyword evidence="2" id="KW-1185">Reference proteome</keyword>
<evidence type="ECO:0000313" key="2">
    <source>
        <dbReference type="Proteomes" id="UP001499990"/>
    </source>
</evidence>
<reference evidence="2" key="1">
    <citation type="journal article" date="2019" name="Int. J. Syst. Evol. Microbiol.">
        <title>The Global Catalogue of Microorganisms (GCM) 10K type strain sequencing project: providing services to taxonomists for standard genome sequencing and annotation.</title>
        <authorList>
            <consortium name="The Broad Institute Genomics Platform"/>
            <consortium name="The Broad Institute Genome Sequencing Center for Infectious Disease"/>
            <person name="Wu L."/>
            <person name="Ma J."/>
        </authorList>
    </citation>
    <scope>NUCLEOTIDE SEQUENCE [LARGE SCALE GENOMIC DNA]</scope>
    <source>
        <strain evidence="2">JCM 9651</strain>
    </source>
</reference>
<evidence type="ECO:0000313" key="1">
    <source>
        <dbReference type="EMBL" id="GAA3378585.1"/>
    </source>
</evidence>
<gene>
    <name evidence="1" type="ORF">GCM10020367_58690</name>
</gene>
<name>A0ABP6SKT4_9ACTN</name>
<accession>A0ABP6SKT4</accession>
<comment type="caution">
    <text evidence="1">The sequence shown here is derived from an EMBL/GenBank/DDBJ whole genome shotgun (WGS) entry which is preliminary data.</text>
</comment>
<sequence>MQAPTGEMLGAVAEDECGSVGSDAGLGDRFGHAACRLKRRQYRPGTLDGFITGTGLALDVPTSP</sequence>
<dbReference type="EMBL" id="BAAAYL010000001">
    <property type="protein sequence ID" value="GAA3378585.1"/>
    <property type="molecule type" value="Genomic_DNA"/>
</dbReference>
<proteinExistence type="predicted"/>
<protein>
    <recommendedName>
        <fullName evidence="3">Transposase IS701-like DDE domain-containing protein</fullName>
    </recommendedName>
</protein>
<dbReference type="Proteomes" id="UP001499990">
    <property type="component" value="Unassembled WGS sequence"/>
</dbReference>
<organism evidence="1 2">
    <name type="scientific">Streptomyces sannanensis</name>
    <dbReference type="NCBI Taxonomy" id="285536"/>
    <lineage>
        <taxon>Bacteria</taxon>
        <taxon>Bacillati</taxon>
        <taxon>Actinomycetota</taxon>
        <taxon>Actinomycetes</taxon>
        <taxon>Kitasatosporales</taxon>
        <taxon>Streptomycetaceae</taxon>
        <taxon>Streptomyces</taxon>
    </lineage>
</organism>
<evidence type="ECO:0008006" key="3">
    <source>
        <dbReference type="Google" id="ProtNLM"/>
    </source>
</evidence>